<sequence length="226" mass="25033">MRLRLLNASGKISDELIESFSELTADNYLKSRVPFRFRAFASALVKGDTLRWTDDDSFFQDTDINMYAGGVERRFPQLGAPAREFAERLVLAPEVRRFVGAEEFTAGCHQIRVVATDDQVGLPAPEGFHRDGFDRVAVTCVAVENVSGAISLVRARSGDEERGEERGEEGDDVLLDRTMPAGETLLFDDTSVLHYVTPMTPKFPERPAYRDVVVITFAKENGGAPA</sequence>
<keyword evidence="2" id="KW-1185">Reference proteome</keyword>
<dbReference type="Pfam" id="PF10014">
    <property type="entry name" value="2OG-Fe_Oxy_2"/>
    <property type="match status" value="1"/>
</dbReference>
<evidence type="ECO:0000313" key="1">
    <source>
        <dbReference type="EMBL" id="GAA2083814.1"/>
    </source>
</evidence>
<gene>
    <name evidence="1" type="ORF">GCM10009801_44510</name>
</gene>
<dbReference type="RefSeq" id="WP_344530843.1">
    <property type="nucleotide sequence ID" value="NZ_BAAAPE010000011.1"/>
</dbReference>
<protein>
    <submittedName>
        <fullName evidence="1">2OG-Fe dioxygenase family protein</fullName>
    </submittedName>
</protein>
<evidence type="ECO:0000313" key="2">
    <source>
        <dbReference type="Proteomes" id="UP001500016"/>
    </source>
</evidence>
<comment type="caution">
    <text evidence="1">The sequence shown here is derived from an EMBL/GenBank/DDBJ whole genome shotgun (WGS) entry which is preliminary data.</text>
</comment>
<keyword evidence="1" id="KW-0223">Dioxygenase</keyword>
<organism evidence="1 2">
    <name type="scientific">Streptomyces albiaxialis</name>
    <dbReference type="NCBI Taxonomy" id="329523"/>
    <lineage>
        <taxon>Bacteria</taxon>
        <taxon>Bacillati</taxon>
        <taxon>Actinomycetota</taxon>
        <taxon>Actinomycetes</taxon>
        <taxon>Kitasatosporales</taxon>
        <taxon>Streptomycetaceae</taxon>
        <taxon>Streptomyces</taxon>
    </lineage>
</organism>
<dbReference type="EMBL" id="BAAAPE010000011">
    <property type="protein sequence ID" value="GAA2083814.1"/>
    <property type="molecule type" value="Genomic_DNA"/>
</dbReference>
<dbReference type="Proteomes" id="UP001500016">
    <property type="component" value="Unassembled WGS sequence"/>
</dbReference>
<dbReference type="InterPro" id="IPR018724">
    <property type="entry name" value="2OG-Fe_dioxygenase"/>
</dbReference>
<reference evidence="1 2" key="1">
    <citation type="journal article" date="2019" name="Int. J. Syst. Evol. Microbiol.">
        <title>The Global Catalogue of Microorganisms (GCM) 10K type strain sequencing project: providing services to taxonomists for standard genome sequencing and annotation.</title>
        <authorList>
            <consortium name="The Broad Institute Genomics Platform"/>
            <consortium name="The Broad Institute Genome Sequencing Center for Infectious Disease"/>
            <person name="Wu L."/>
            <person name="Ma J."/>
        </authorList>
    </citation>
    <scope>NUCLEOTIDE SEQUENCE [LARGE SCALE GENOMIC DNA]</scope>
    <source>
        <strain evidence="1 2">JCM 15478</strain>
    </source>
</reference>
<dbReference type="Gene3D" id="2.60.120.620">
    <property type="entry name" value="q2cbj1_9rhob like domain"/>
    <property type="match status" value="1"/>
</dbReference>
<keyword evidence="1" id="KW-0560">Oxidoreductase</keyword>
<name>A0ABN2W5V4_9ACTN</name>
<accession>A0ABN2W5V4</accession>
<dbReference type="GO" id="GO:0051213">
    <property type="term" value="F:dioxygenase activity"/>
    <property type="evidence" value="ECO:0007669"/>
    <property type="project" value="UniProtKB-KW"/>
</dbReference>
<proteinExistence type="predicted"/>